<evidence type="ECO:0000256" key="7">
    <source>
        <dbReference type="SAM" id="Phobius"/>
    </source>
</evidence>
<keyword evidence="2" id="KW-0813">Transport</keyword>
<organism evidence="9 10">
    <name type="scientific">Cladophialophora immunda</name>
    <dbReference type="NCBI Taxonomy" id="569365"/>
    <lineage>
        <taxon>Eukaryota</taxon>
        <taxon>Fungi</taxon>
        <taxon>Dikarya</taxon>
        <taxon>Ascomycota</taxon>
        <taxon>Pezizomycotina</taxon>
        <taxon>Eurotiomycetes</taxon>
        <taxon>Chaetothyriomycetidae</taxon>
        <taxon>Chaetothyriales</taxon>
        <taxon>Herpotrichiellaceae</taxon>
        <taxon>Cladophialophora</taxon>
    </lineage>
</organism>
<feature type="transmembrane region" description="Helical" evidence="7">
    <location>
        <begin position="316"/>
        <end position="336"/>
    </location>
</feature>
<feature type="transmembrane region" description="Helical" evidence="7">
    <location>
        <begin position="138"/>
        <end position="161"/>
    </location>
</feature>
<evidence type="ECO:0000256" key="2">
    <source>
        <dbReference type="ARBA" id="ARBA00022448"/>
    </source>
</evidence>
<evidence type="ECO:0000259" key="8">
    <source>
        <dbReference type="PROSITE" id="PS50850"/>
    </source>
</evidence>
<feature type="transmembrane region" description="Helical" evidence="7">
    <location>
        <begin position="205"/>
        <end position="231"/>
    </location>
</feature>
<accession>A0A0D2CRB9</accession>
<dbReference type="GO" id="GO:0022857">
    <property type="term" value="F:transmembrane transporter activity"/>
    <property type="evidence" value="ECO:0007669"/>
    <property type="project" value="InterPro"/>
</dbReference>
<dbReference type="RefSeq" id="XP_016246375.1">
    <property type="nucleotide sequence ID" value="XM_016396519.1"/>
</dbReference>
<dbReference type="Gene3D" id="1.20.1250.20">
    <property type="entry name" value="MFS general substrate transporter like domains"/>
    <property type="match status" value="2"/>
</dbReference>
<dbReference type="InterPro" id="IPR020846">
    <property type="entry name" value="MFS_dom"/>
</dbReference>
<feature type="transmembrane region" description="Helical" evidence="7">
    <location>
        <begin position="343"/>
        <end position="363"/>
    </location>
</feature>
<evidence type="ECO:0000313" key="10">
    <source>
        <dbReference type="Proteomes" id="UP000054466"/>
    </source>
</evidence>
<feature type="compositionally biased region" description="Polar residues" evidence="6">
    <location>
        <begin position="15"/>
        <end position="30"/>
    </location>
</feature>
<keyword evidence="5 7" id="KW-0472">Membrane</keyword>
<dbReference type="SUPFAM" id="SSF103473">
    <property type="entry name" value="MFS general substrate transporter"/>
    <property type="match status" value="1"/>
</dbReference>
<evidence type="ECO:0000313" key="9">
    <source>
        <dbReference type="EMBL" id="KIW26159.1"/>
    </source>
</evidence>
<dbReference type="OrthoDB" id="2985014at2759"/>
<feature type="transmembrane region" description="Helical" evidence="7">
    <location>
        <begin position="43"/>
        <end position="60"/>
    </location>
</feature>
<keyword evidence="3 7" id="KW-0812">Transmembrane</keyword>
<feature type="domain" description="Major facilitator superfamily (MFS) profile" evidence="8">
    <location>
        <begin position="47"/>
        <end position="461"/>
    </location>
</feature>
<dbReference type="GeneID" id="27348470"/>
<feature type="transmembrane region" description="Helical" evidence="7">
    <location>
        <begin position="435"/>
        <end position="454"/>
    </location>
</feature>
<reference evidence="9 10" key="1">
    <citation type="submission" date="2015-01" db="EMBL/GenBank/DDBJ databases">
        <title>The Genome Sequence of Cladophialophora immunda CBS83496.</title>
        <authorList>
            <consortium name="The Broad Institute Genomics Platform"/>
            <person name="Cuomo C."/>
            <person name="de Hoog S."/>
            <person name="Gorbushina A."/>
            <person name="Stielow B."/>
            <person name="Teixiera M."/>
            <person name="Abouelleil A."/>
            <person name="Chapman S.B."/>
            <person name="Priest M."/>
            <person name="Young S.K."/>
            <person name="Wortman J."/>
            <person name="Nusbaum C."/>
            <person name="Birren B."/>
        </authorList>
    </citation>
    <scope>NUCLEOTIDE SEQUENCE [LARGE SCALE GENOMIC DNA]</scope>
    <source>
        <strain evidence="9 10">CBS 83496</strain>
    </source>
</reference>
<feature type="transmembrane region" description="Helical" evidence="7">
    <location>
        <begin position="279"/>
        <end position="304"/>
    </location>
</feature>
<dbReference type="Pfam" id="PF07690">
    <property type="entry name" value="MFS_1"/>
    <property type="match status" value="1"/>
</dbReference>
<evidence type="ECO:0000256" key="3">
    <source>
        <dbReference type="ARBA" id="ARBA00022692"/>
    </source>
</evidence>
<feature type="transmembrane region" description="Helical" evidence="7">
    <location>
        <begin position="115"/>
        <end position="132"/>
    </location>
</feature>
<dbReference type="PANTHER" id="PTHR43791:SF36">
    <property type="entry name" value="TRANSPORTER, PUTATIVE (AFU_ORTHOLOGUE AFUA_6G08340)-RELATED"/>
    <property type="match status" value="1"/>
</dbReference>
<dbReference type="PANTHER" id="PTHR43791">
    <property type="entry name" value="PERMEASE-RELATED"/>
    <property type="match status" value="1"/>
</dbReference>
<protein>
    <recommendedName>
        <fullName evidence="8">Major facilitator superfamily (MFS) profile domain-containing protein</fullName>
    </recommendedName>
</protein>
<sequence length="496" mass="54740">MSEQNKEIQVDQSDDASVTDPSEQTNSGTPGKSRAERLLVRKMDFFILPMLATSFLVAYLDRNNLGNARIMTLQKDLRMTDGQFYNCLMLFFVGYCVFMLPANLLLRVIGPHRQLGGASILLGVCVFVMSAARNWKTIAGVRVLIGASEAFIQSLVLYTNVWYKRDEVATRGAVYYSAATISGSFSGLLAYGVEKNLTGVHGKAGWQWLFIIEGAIAVGLGLLVWIILPGFPDQMKNKKKFPFTDKEVALAIDRSLVYNTPESKVQPRQILIAFKDARLYLFSLITGSLGLGVASLSSFLPSFIRAFGFSPLNTQLFSVIPYACATATMIVVNILSDRTGLKGYFLMGTLGLSCVGYIILLTVTNVPVLIFGTCLVSSGVFPSVVLLVAWVGINIAGYTKRATVYAISQVFSQCLSMIGTQIYKKSPRYIEGHCIVLALLVTGLILTVTAQAIMRIKNRGKERVKAEYASRNEIHPHMEKSLEEVYDDHIAFRYIL</sequence>
<feature type="transmembrane region" description="Helical" evidence="7">
    <location>
        <begin position="173"/>
        <end position="193"/>
    </location>
</feature>
<comment type="subcellular location">
    <subcellularLocation>
        <location evidence="1">Membrane</location>
        <topology evidence="1">Multi-pass membrane protein</topology>
    </subcellularLocation>
</comment>
<dbReference type="HOGENOM" id="CLU_001265_0_1_1"/>
<feature type="transmembrane region" description="Helical" evidence="7">
    <location>
        <begin position="369"/>
        <end position="391"/>
    </location>
</feature>
<dbReference type="PROSITE" id="PS50850">
    <property type="entry name" value="MFS"/>
    <property type="match status" value="1"/>
</dbReference>
<proteinExistence type="predicted"/>
<evidence type="ECO:0000256" key="1">
    <source>
        <dbReference type="ARBA" id="ARBA00004141"/>
    </source>
</evidence>
<dbReference type="EMBL" id="KN847044">
    <property type="protein sequence ID" value="KIW26159.1"/>
    <property type="molecule type" value="Genomic_DNA"/>
</dbReference>
<dbReference type="GO" id="GO:0016020">
    <property type="term" value="C:membrane"/>
    <property type="evidence" value="ECO:0007669"/>
    <property type="project" value="UniProtKB-SubCell"/>
</dbReference>
<dbReference type="InterPro" id="IPR036259">
    <property type="entry name" value="MFS_trans_sf"/>
</dbReference>
<dbReference type="FunFam" id="1.20.1250.20:FF:000013">
    <property type="entry name" value="MFS general substrate transporter"/>
    <property type="match status" value="1"/>
</dbReference>
<gene>
    <name evidence="9" type="ORF">PV07_09276</name>
</gene>
<dbReference type="AlphaFoldDB" id="A0A0D2CRB9"/>
<dbReference type="InterPro" id="IPR011701">
    <property type="entry name" value="MFS"/>
</dbReference>
<evidence type="ECO:0000256" key="5">
    <source>
        <dbReference type="ARBA" id="ARBA00023136"/>
    </source>
</evidence>
<dbReference type="Proteomes" id="UP000054466">
    <property type="component" value="Unassembled WGS sequence"/>
</dbReference>
<dbReference type="VEuPathDB" id="FungiDB:PV07_09276"/>
<feature type="transmembrane region" description="Helical" evidence="7">
    <location>
        <begin position="83"/>
        <end position="106"/>
    </location>
</feature>
<evidence type="ECO:0000256" key="4">
    <source>
        <dbReference type="ARBA" id="ARBA00022989"/>
    </source>
</evidence>
<keyword evidence="4 7" id="KW-1133">Transmembrane helix</keyword>
<keyword evidence="10" id="KW-1185">Reference proteome</keyword>
<feature type="region of interest" description="Disordered" evidence="6">
    <location>
        <begin position="1"/>
        <end position="33"/>
    </location>
</feature>
<name>A0A0D2CRB9_9EURO</name>
<evidence type="ECO:0000256" key="6">
    <source>
        <dbReference type="SAM" id="MobiDB-lite"/>
    </source>
</evidence>